<organism evidence="1 2">
    <name type="scientific">Coprococcus comes</name>
    <dbReference type="NCBI Taxonomy" id="410072"/>
    <lineage>
        <taxon>Bacteria</taxon>
        <taxon>Bacillati</taxon>
        <taxon>Bacillota</taxon>
        <taxon>Clostridia</taxon>
        <taxon>Lachnospirales</taxon>
        <taxon>Lachnospiraceae</taxon>
        <taxon>Coprococcus</taxon>
    </lineage>
</organism>
<dbReference type="RefSeq" id="WP_117834207.1">
    <property type="nucleotide sequence ID" value="NZ_JADNLX010000001.1"/>
</dbReference>
<proteinExistence type="predicted"/>
<dbReference type="EMBL" id="QRXJ01000001">
    <property type="protein sequence ID" value="RGT93003.1"/>
    <property type="molecule type" value="Genomic_DNA"/>
</dbReference>
<dbReference type="Pfam" id="PF20194">
    <property type="entry name" value="DUF6557"/>
    <property type="match status" value="1"/>
</dbReference>
<comment type="caution">
    <text evidence="1">The sequence shown here is derived from an EMBL/GenBank/DDBJ whole genome shotgun (WGS) entry which is preliminary data.</text>
</comment>
<dbReference type="Proteomes" id="UP000283360">
    <property type="component" value="Unassembled WGS sequence"/>
</dbReference>
<gene>
    <name evidence="1" type="ORF">DWX03_01295</name>
</gene>
<evidence type="ECO:0000313" key="2">
    <source>
        <dbReference type="Proteomes" id="UP000283360"/>
    </source>
</evidence>
<sequence>MYFYEVFGKCDLEVVVHEFLKLAVDSPDINVTEEVFRRAIKILNEMEPVRSDTEILCIEKIQGEWIDDNVYLLDITDQKTYAIEASSWANILGCRVDEKSLSDYGNEKFTTLILWEITWFGYDEKTIQDRLRSLIEDEDV</sequence>
<protein>
    <submittedName>
        <fullName evidence="1">Uncharacterized protein</fullName>
    </submittedName>
</protein>
<dbReference type="AlphaFoldDB" id="A0A412QPY3"/>
<name>A0A412QPY3_9FIRM</name>
<keyword evidence="2" id="KW-1185">Reference proteome</keyword>
<dbReference type="InterPro" id="IPR046687">
    <property type="entry name" value="DUF6557"/>
</dbReference>
<evidence type="ECO:0000313" key="1">
    <source>
        <dbReference type="EMBL" id="RGT93003.1"/>
    </source>
</evidence>
<reference evidence="1 2" key="1">
    <citation type="submission" date="2018-08" db="EMBL/GenBank/DDBJ databases">
        <title>A genome reference for cultivated species of the human gut microbiota.</title>
        <authorList>
            <person name="Zou Y."/>
            <person name="Xue W."/>
            <person name="Luo G."/>
        </authorList>
    </citation>
    <scope>NUCLEOTIDE SEQUENCE [LARGE SCALE GENOMIC DNA]</scope>
    <source>
        <strain evidence="1 2">AF18-12LB</strain>
    </source>
</reference>
<accession>A0A412QPY3</accession>